<dbReference type="InterPro" id="IPR038142">
    <property type="entry name" value="Cytochrome_P460_sp"/>
</dbReference>
<protein>
    <submittedName>
        <fullName evidence="3">Cytochrome P460</fullName>
    </submittedName>
</protein>
<dbReference type="PATRIC" id="fig|320778.3.peg.3026"/>
<evidence type="ECO:0000256" key="1">
    <source>
        <dbReference type="SAM" id="SignalP"/>
    </source>
</evidence>
<dbReference type="InterPro" id="IPR032033">
    <property type="entry name" value="Cytochrome_P460"/>
</dbReference>
<dbReference type="CDD" id="cd20753">
    <property type="entry name" value="cyt_P460_Mc-like"/>
    <property type="match status" value="1"/>
</dbReference>
<feature type="domain" description="Cytochrome P460" evidence="2">
    <location>
        <begin position="44"/>
        <end position="167"/>
    </location>
</feature>
<evidence type="ECO:0000313" key="4">
    <source>
        <dbReference type="Proteomes" id="UP000035909"/>
    </source>
</evidence>
<keyword evidence="1" id="KW-0732">Signal</keyword>
<organism evidence="3 4">
    <name type="scientific">Photobacterium ganghwense</name>
    <dbReference type="NCBI Taxonomy" id="320778"/>
    <lineage>
        <taxon>Bacteria</taxon>
        <taxon>Pseudomonadati</taxon>
        <taxon>Pseudomonadota</taxon>
        <taxon>Gammaproteobacteria</taxon>
        <taxon>Vibrionales</taxon>
        <taxon>Vibrionaceae</taxon>
        <taxon>Photobacterium</taxon>
    </lineage>
</organism>
<reference evidence="3 4" key="1">
    <citation type="submission" date="2015-05" db="EMBL/GenBank/DDBJ databases">
        <title>Photobacterium galathea sp. nov.</title>
        <authorList>
            <person name="Machado H."/>
            <person name="Gram L."/>
        </authorList>
    </citation>
    <scope>NUCLEOTIDE SEQUENCE [LARGE SCALE GENOMIC DNA]</scope>
    <source>
        <strain evidence="3 4">DSM 22954</strain>
    </source>
</reference>
<comment type="caution">
    <text evidence="3">The sequence shown here is derived from an EMBL/GenBank/DDBJ whole genome shotgun (WGS) entry which is preliminary data.</text>
</comment>
<dbReference type="STRING" id="320778.ABT57_13895"/>
<evidence type="ECO:0000313" key="3">
    <source>
        <dbReference type="EMBL" id="KLV07942.1"/>
    </source>
</evidence>
<evidence type="ECO:0000259" key="2">
    <source>
        <dbReference type="Pfam" id="PF16694"/>
    </source>
</evidence>
<feature type="chain" id="PRO_5005253881" evidence="1">
    <location>
        <begin position="31"/>
        <end position="176"/>
    </location>
</feature>
<sequence length="176" mass="19697">MKADLSQVKRLQVKLPLVLLFTLGSSGSIAATDLPQPSHGIDYPAGWDQWSAVAVSHRTDNNTIRLILGNELAVKAAREGQTNPWPDGAILAKVVWKDTELENWKAATVPGEFVHAEFMFKDSKRFTETYGWGWARWVGPEQKPFNEGAGVCVACHTPVKDRDWVFTDVPFFPQFK</sequence>
<name>A0A0J1K0E8_9GAMM</name>
<gene>
    <name evidence="3" type="ORF">ABT57_13895</name>
</gene>
<dbReference type="AlphaFoldDB" id="A0A0J1K0E8"/>
<dbReference type="OrthoDB" id="511546at2"/>
<dbReference type="Gene3D" id="3.50.70.20">
    <property type="entry name" value="Cytochrome P460"/>
    <property type="match status" value="1"/>
</dbReference>
<feature type="signal peptide" evidence="1">
    <location>
        <begin position="1"/>
        <end position="30"/>
    </location>
</feature>
<dbReference type="Proteomes" id="UP000035909">
    <property type="component" value="Unassembled WGS sequence"/>
</dbReference>
<proteinExistence type="predicted"/>
<dbReference type="EMBL" id="LDOU01000015">
    <property type="protein sequence ID" value="KLV07942.1"/>
    <property type="molecule type" value="Genomic_DNA"/>
</dbReference>
<accession>A0A0J1K0E8</accession>
<keyword evidence="4" id="KW-1185">Reference proteome</keyword>
<dbReference type="Pfam" id="PF16694">
    <property type="entry name" value="Cytochrome_P460"/>
    <property type="match status" value="1"/>
</dbReference>